<proteinExistence type="predicted"/>
<dbReference type="RefSeq" id="XP_064711226.1">
    <property type="nucleotide sequence ID" value="XM_064848602.1"/>
</dbReference>
<evidence type="ECO:0000313" key="3">
    <source>
        <dbReference type="EMBL" id="KAK5062954.1"/>
    </source>
</evidence>
<feature type="coiled-coil region" evidence="1">
    <location>
        <begin position="17"/>
        <end position="44"/>
    </location>
</feature>
<sequence>MSHTFDEDLLATAFNHNSALNAVIADLKQRIATLEARNAHLVTESKTVKADRDLHQGQLSLKWRLENLKIKDKERDEQKRLHKTLNSGRNSTGLEAPENTEDVWVEAGRARPSTSRAVLGVQPGPSGTRPGRQFRGTKKSQGAD</sequence>
<keyword evidence="1" id="KW-0175">Coiled coil</keyword>
<comment type="caution">
    <text evidence="3">The sequence shown here is derived from an EMBL/GenBank/DDBJ whole genome shotgun (WGS) entry which is preliminary data.</text>
</comment>
<dbReference type="EMBL" id="JAVRRD010000002">
    <property type="protein sequence ID" value="KAK5062954.1"/>
    <property type="molecule type" value="Genomic_DNA"/>
</dbReference>
<evidence type="ECO:0000313" key="4">
    <source>
        <dbReference type="Proteomes" id="UP001358417"/>
    </source>
</evidence>
<dbReference type="AlphaFoldDB" id="A0AAV9NRA6"/>
<dbReference type="GeneID" id="89973208"/>
<dbReference type="Proteomes" id="UP001358417">
    <property type="component" value="Unassembled WGS sequence"/>
</dbReference>
<keyword evidence="4" id="KW-1185">Reference proteome</keyword>
<protein>
    <submittedName>
        <fullName evidence="3">Uncharacterized protein</fullName>
    </submittedName>
</protein>
<evidence type="ECO:0000256" key="1">
    <source>
        <dbReference type="SAM" id="Coils"/>
    </source>
</evidence>
<feature type="region of interest" description="Disordered" evidence="2">
    <location>
        <begin position="75"/>
        <end position="144"/>
    </location>
</feature>
<feature type="compositionally biased region" description="Polar residues" evidence="2">
    <location>
        <begin position="84"/>
        <end position="93"/>
    </location>
</feature>
<name>A0AAV9NRA6_9EURO</name>
<evidence type="ECO:0000256" key="2">
    <source>
        <dbReference type="SAM" id="MobiDB-lite"/>
    </source>
</evidence>
<organism evidence="3 4">
    <name type="scientific">Exophiala bonariae</name>
    <dbReference type="NCBI Taxonomy" id="1690606"/>
    <lineage>
        <taxon>Eukaryota</taxon>
        <taxon>Fungi</taxon>
        <taxon>Dikarya</taxon>
        <taxon>Ascomycota</taxon>
        <taxon>Pezizomycotina</taxon>
        <taxon>Eurotiomycetes</taxon>
        <taxon>Chaetothyriomycetidae</taxon>
        <taxon>Chaetothyriales</taxon>
        <taxon>Herpotrichiellaceae</taxon>
        <taxon>Exophiala</taxon>
    </lineage>
</organism>
<accession>A0AAV9NRA6</accession>
<gene>
    <name evidence="3" type="ORF">LTR84_005030</name>
</gene>
<reference evidence="3 4" key="1">
    <citation type="submission" date="2023-08" db="EMBL/GenBank/DDBJ databases">
        <title>Black Yeasts Isolated from many extreme environments.</title>
        <authorList>
            <person name="Coleine C."/>
            <person name="Stajich J.E."/>
            <person name="Selbmann L."/>
        </authorList>
    </citation>
    <scope>NUCLEOTIDE SEQUENCE [LARGE SCALE GENOMIC DNA]</scope>
    <source>
        <strain evidence="3 4">CCFEE 5792</strain>
    </source>
</reference>